<keyword evidence="12" id="KW-0649">Protein kinase inhibitor</keyword>
<keyword evidence="14" id="KW-0539">Nucleus</keyword>
<keyword evidence="15" id="KW-0966">Cell projection</keyword>
<evidence type="ECO:0000256" key="2">
    <source>
        <dbReference type="ARBA" id="ARBA00004496"/>
    </source>
</evidence>
<comment type="subcellular location">
    <subcellularLocation>
        <location evidence="3">Cell projection</location>
        <location evidence="3">Lamellipodium</location>
    </subcellularLocation>
    <subcellularLocation>
        <location evidence="4">Cell projection</location>
        <location evidence="4">Ruffle membrane</location>
    </subcellularLocation>
    <subcellularLocation>
        <location evidence="2">Cytoplasm</location>
    </subcellularLocation>
    <subcellularLocation>
        <location evidence="5">Membrane</location>
        <topology evidence="5">Lipid-anchor</topology>
    </subcellularLocation>
    <subcellularLocation>
        <location evidence="1">Nucleus</location>
    </subcellularLocation>
</comment>
<keyword evidence="22" id="KW-1185">Reference proteome</keyword>
<dbReference type="GO" id="GO:0005737">
    <property type="term" value="C:cytoplasm"/>
    <property type="evidence" value="ECO:0007669"/>
    <property type="project" value="UniProtKB-SubCell"/>
</dbReference>
<evidence type="ECO:0000256" key="17">
    <source>
        <dbReference type="ARBA" id="ARBA00038164"/>
    </source>
</evidence>
<keyword evidence="13" id="KW-0472">Membrane</keyword>
<dbReference type="STRING" id="84645.A0A498LK78"/>
<keyword evidence="6" id="KW-1003">Cell membrane</keyword>
<evidence type="ECO:0000313" key="21">
    <source>
        <dbReference type="EMBL" id="RXN07084.1"/>
    </source>
</evidence>
<dbReference type="PANTHER" id="PTHR46823">
    <property type="entry name" value="CALCINEURIN B HOMOLOGOUS PROTEIN 3"/>
    <property type="match status" value="1"/>
</dbReference>
<dbReference type="AlphaFoldDB" id="A0A498LK78"/>
<dbReference type="InterPro" id="IPR018247">
    <property type="entry name" value="EF_Hand_1_Ca_BS"/>
</dbReference>
<dbReference type="InterPro" id="IPR011992">
    <property type="entry name" value="EF-hand-dom_pair"/>
</dbReference>
<dbReference type="EMBL" id="QBIY01013352">
    <property type="protein sequence ID" value="RXN07084.1"/>
    <property type="molecule type" value="Genomic_DNA"/>
</dbReference>
<evidence type="ECO:0000256" key="8">
    <source>
        <dbReference type="ARBA" id="ARBA00022707"/>
    </source>
</evidence>
<comment type="similarity">
    <text evidence="17">Belongs to the calcineurin regulatory subunit family. CHP subfamily.</text>
</comment>
<keyword evidence="7" id="KW-0963">Cytoplasm</keyword>
<dbReference type="PROSITE" id="PS50222">
    <property type="entry name" value="EF_HAND_2"/>
    <property type="match status" value="1"/>
</dbReference>
<evidence type="ECO:0000256" key="12">
    <source>
        <dbReference type="ARBA" id="ARBA00023013"/>
    </source>
</evidence>
<dbReference type="Proteomes" id="UP000290572">
    <property type="component" value="Unassembled WGS sequence"/>
</dbReference>
<keyword evidence="9" id="KW-0479">Metal-binding</keyword>
<comment type="caution">
    <text evidence="21">The sequence shown here is derived from an EMBL/GenBank/DDBJ whole genome shotgun (WGS) entry which is preliminary data.</text>
</comment>
<dbReference type="GO" id="GO:0005634">
    <property type="term" value="C:nucleus"/>
    <property type="evidence" value="ECO:0007669"/>
    <property type="project" value="UniProtKB-SubCell"/>
</dbReference>
<reference evidence="21 22" key="1">
    <citation type="submission" date="2018-03" db="EMBL/GenBank/DDBJ databases">
        <title>Draft genome sequence of Rohu Carp (Labeo rohita).</title>
        <authorList>
            <person name="Das P."/>
            <person name="Kushwaha B."/>
            <person name="Joshi C.G."/>
            <person name="Kumar D."/>
            <person name="Nagpure N.S."/>
            <person name="Sahoo L."/>
            <person name="Das S.P."/>
            <person name="Bit A."/>
            <person name="Patnaik S."/>
            <person name="Meher P.K."/>
            <person name="Jayasankar P."/>
            <person name="Koringa P.G."/>
            <person name="Patel N.V."/>
            <person name="Hinsu A.T."/>
            <person name="Kumar R."/>
            <person name="Pandey M."/>
            <person name="Agarwal S."/>
            <person name="Srivastava S."/>
            <person name="Singh M."/>
            <person name="Iquebal M.A."/>
            <person name="Jaiswal S."/>
            <person name="Angadi U.B."/>
            <person name="Kumar N."/>
            <person name="Raza M."/>
            <person name="Shah T.M."/>
            <person name="Rai A."/>
            <person name="Jena J.K."/>
        </authorList>
    </citation>
    <scope>NUCLEOTIDE SEQUENCE [LARGE SCALE GENOMIC DNA]</scope>
    <source>
        <strain evidence="21">DASCIFA01</strain>
        <tissue evidence="21">Testis</tissue>
    </source>
</reference>
<dbReference type="GO" id="GO:0004860">
    <property type="term" value="F:protein kinase inhibitor activity"/>
    <property type="evidence" value="ECO:0007669"/>
    <property type="project" value="UniProtKB-KW"/>
</dbReference>
<name>A0A498LK78_LABRO</name>
<keyword evidence="10" id="KW-0221">Differentiation</keyword>
<evidence type="ECO:0000256" key="19">
    <source>
        <dbReference type="ARBA" id="ARBA00042981"/>
    </source>
</evidence>
<dbReference type="Gene3D" id="1.10.238.10">
    <property type="entry name" value="EF-hand"/>
    <property type="match status" value="2"/>
</dbReference>
<evidence type="ECO:0000256" key="18">
    <source>
        <dbReference type="ARBA" id="ARBA00041032"/>
    </source>
</evidence>
<dbReference type="GO" id="GO:0032587">
    <property type="term" value="C:ruffle membrane"/>
    <property type="evidence" value="ECO:0007669"/>
    <property type="project" value="UniProtKB-SubCell"/>
</dbReference>
<organism evidence="21 22">
    <name type="scientific">Labeo rohita</name>
    <name type="common">Indian major carp</name>
    <name type="synonym">Cyprinus rohita</name>
    <dbReference type="NCBI Taxonomy" id="84645"/>
    <lineage>
        <taxon>Eukaryota</taxon>
        <taxon>Metazoa</taxon>
        <taxon>Chordata</taxon>
        <taxon>Craniata</taxon>
        <taxon>Vertebrata</taxon>
        <taxon>Euteleostomi</taxon>
        <taxon>Actinopterygii</taxon>
        <taxon>Neopterygii</taxon>
        <taxon>Teleostei</taxon>
        <taxon>Ostariophysi</taxon>
        <taxon>Cypriniformes</taxon>
        <taxon>Cyprinidae</taxon>
        <taxon>Labeoninae</taxon>
        <taxon>Labeonini</taxon>
        <taxon>Labeo</taxon>
    </lineage>
</organism>
<dbReference type="SMART" id="SM00054">
    <property type="entry name" value="EFh"/>
    <property type="match status" value="1"/>
</dbReference>
<evidence type="ECO:0000256" key="11">
    <source>
        <dbReference type="ARBA" id="ARBA00022837"/>
    </source>
</evidence>
<evidence type="ECO:0000256" key="5">
    <source>
        <dbReference type="ARBA" id="ARBA00004635"/>
    </source>
</evidence>
<protein>
    <recommendedName>
        <fullName evidence="18">Calcineurin B homologous protein 3</fullName>
    </recommendedName>
    <alternativeName>
        <fullName evidence="19">Tescalcin</fullName>
    </alternativeName>
</protein>
<dbReference type="Pfam" id="PF13405">
    <property type="entry name" value="EF-hand_6"/>
    <property type="match status" value="1"/>
</dbReference>
<proteinExistence type="inferred from homology"/>
<evidence type="ECO:0000256" key="10">
    <source>
        <dbReference type="ARBA" id="ARBA00022782"/>
    </source>
</evidence>
<keyword evidence="11" id="KW-0106">Calcium</keyword>
<evidence type="ECO:0000256" key="16">
    <source>
        <dbReference type="ARBA" id="ARBA00023288"/>
    </source>
</evidence>
<evidence type="ECO:0000256" key="4">
    <source>
        <dbReference type="ARBA" id="ARBA00004632"/>
    </source>
</evidence>
<sequence>MGASQSGREHKFQDLADKTGFSIEQIKNLHSRFKYLTQDEDTLRREHLENVSNLSINPIRRQIIEAFFDERNLGGHEKGCLQEIGFEEFVTVLAFFRPPKPRIPDEEVKIIRKEKLRYNICVILSRNLGGHEKGCLQEIGFEEFVTVLAFFRPPKPRIPDEEVKIIRKEKLRFLFNMHDTDNDGVITLEEYRRVVEELLSSYETIGAETAKAISDGAMLEVASVTVGQMAPDEFYEGITFEQFMQILQNLEIETKMNIHFWNLDKTTMKCGK</sequence>
<dbReference type="GO" id="GO:0030154">
    <property type="term" value="P:cell differentiation"/>
    <property type="evidence" value="ECO:0007669"/>
    <property type="project" value="UniProtKB-KW"/>
</dbReference>
<evidence type="ECO:0000256" key="3">
    <source>
        <dbReference type="ARBA" id="ARBA00004510"/>
    </source>
</evidence>
<evidence type="ECO:0000256" key="9">
    <source>
        <dbReference type="ARBA" id="ARBA00022723"/>
    </source>
</evidence>
<dbReference type="GO" id="GO:0005509">
    <property type="term" value="F:calcium ion binding"/>
    <property type="evidence" value="ECO:0007669"/>
    <property type="project" value="InterPro"/>
</dbReference>
<evidence type="ECO:0000256" key="15">
    <source>
        <dbReference type="ARBA" id="ARBA00023273"/>
    </source>
</evidence>
<evidence type="ECO:0000259" key="20">
    <source>
        <dbReference type="PROSITE" id="PS50222"/>
    </source>
</evidence>
<dbReference type="SUPFAM" id="SSF47473">
    <property type="entry name" value="EF-hand"/>
    <property type="match status" value="1"/>
</dbReference>
<keyword evidence="8" id="KW-0519">Myristate</keyword>
<dbReference type="InterPro" id="IPR002048">
    <property type="entry name" value="EF_hand_dom"/>
</dbReference>
<dbReference type="InterPro" id="IPR052490">
    <property type="entry name" value="CHP3"/>
</dbReference>
<evidence type="ECO:0000256" key="14">
    <source>
        <dbReference type="ARBA" id="ARBA00023242"/>
    </source>
</evidence>
<feature type="domain" description="EF-hand" evidence="20">
    <location>
        <begin position="166"/>
        <end position="201"/>
    </location>
</feature>
<evidence type="ECO:0000256" key="13">
    <source>
        <dbReference type="ARBA" id="ARBA00023136"/>
    </source>
</evidence>
<evidence type="ECO:0000256" key="7">
    <source>
        <dbReference type="ARBA" id="ARBA00022490"/>
    </source>
</evidence>
<keyword evidence="16" id="KW-0449">Lipoprotein</keyword>
<evidence type="ECO:0000313" key="22">
    <source>
        <dbReference type="Proteomes" id="UP000290572"/>
    </source>
</evidence>
<accession>A0A498LK78</accession>
<dbReference type="PROSITE" id="PS00018">
    <property type="entry name" value="EF_HAND_1"/>
    <property type="match status" value="1"/>
</dbReference>
<dbReference type="GO" id="GO:0030027">
    <property type="term" value="C:lamellipodium"/>
    <property type="evidence" value="ECO:0007669"/>
    <property type="project" value="UniProtKB-SubCell"/>
</dbReference>
<evidence type="ECO:0000256" key="1">
    <source>
        <dbReference type="ARBA" id="ARBA00004123"/>
    </source>
</evidence>
<evidence type="ECO:0000256" key="6">
    <source>
        <dbReference type="ARBA" id="ARBA00022475"/>
    </source>
</evidence>
<gene>
    <name evidence="21" type="ORF">ROHU_032474</name>
</gene>